<feature type="compositionally biased region" description="Basic and acidic residues" evidence="2">
    <location>
        <begin position="20"/>
        <end position="32"/>
    </location>
</feature>
<reference evidence="5 6" key="1">
    <citation type="submission" date="2018-02" db="EMBL/GenBank/DDBJ databases">
        <title>Draft genome sequences of Elsinoe sp., causing black scab on jojoba.</title>
        <authorList>
            <person name="Stodart B."/>
            <person name="Jeffress S."/>
            <person name="Ash G."/>
            <person name="Arun Chinnappa K."/>
        </authorList>
    </citation>
    <scope>NUCLEOTIDE SEQUENCE [LARGE SCALE GENOMIC DNA]</scope>
    <source>
        <strain evidence="5 6">Hillstone_2</strain>
    </source>
</reference>
<dbReference type="SUPFAM" id="SSF48350">
    <property type="entry name" value="GTPase activation domain, GAP"/>
    <property type="match status" value="1"/>
</dbReference>
<feature type="compositionally biased region" description="Basic and acidic residues" evidence="2">
    <location>
        <begin position="1175"/>
        <end position="1186"/>
    </location>
</feature>
<feature type="compositionally biased region" description="Polar residues" evidence="2">
    <location>
        <begin position="1827"/>
        <end position="1838"/>
    </location>
</feature>
<feature type="compositionally biased region" description="Pro residues" evidence="2">
    <location>
        <begin position="665"/>
        <end position="675"/>
    </location>
</feature>
<dbReference type="SMART" id="SM00324">
    <property type="entry name" value="RhoGAP"/>
    <property type="match status" value="1"/>
</dbReference>
<sequence>MSQTSPSRPRARSNVTVRITKQDDDSRTERHNFYISPKHSPLTKRVPSPLANTHIPYDRAIHDQVRSAGRSPRSPYSPSALTTSSTSPSSSAPGGTPSSPNRQKGTAGDKTFDSIKAAASRHALLEKSREEAKSKAREERIERVQHMQARGMPGSASGPQLSAGDGTPSPRLPAMSSAPIQVQTDMAAKRTTSLDSTMSLSQSPSQAFQSQIPLEDPQAVDIPALVAAAGSPEAAIRKLLQEKHEAAKTNAQLWRLMNKQRGMMADLNKDLQKAVKDKDRYRKKLKEQLMSSASVSTIPGSAISSNIAEERDESQSPNLSEPADEFMDLGSRKPSTGSERTGDDNLNTPSYTTSTLPSSTPASSMVSPMYVKPMPAPFAERPDLRSPLSGPEMSTMRSPGFPEHRIPTGSPAAMQTPDPMERTHSPERLERETSDMSNSRTPKASAMTPKQGFSTAAKDRAQSQARKAPPAPLDLSPQKAPQMPNNFTPSSEYESSSGSARVERGRRQTREDDDLDRRTETEEREARDRAEQAQRDEDKQQLERLRRPSLERNLSSGNLSVNSESYSSPEEAGSPHIAQVQTYQSLNALNTTVKTPQDAEFAADLRKSLAQHSVSSPGLPISPRPTERPGTAPNPTPRNATFSTLPNTLPMSPRNPGNLLSPRAPKQPIPLPPQTPLTGASPHLLRAESYQTHQSLKQEQPDTAASESPDIDQVMPLPNNLTPAGPRTPGDVYKGFMTDQWPGLLLPPNALPSIYVKVDSSRLRPSRYSYMAPKNSQENPVFSLAIYARSDNTQLWRIEKTLASLTQFDAQLKSVSKFRMRLPDRALFAGHAPVRIDARRSALGKYFDVMLDTPMDEQAASIVCAFFSSDAIGAEVKEYFQPSHVSTGSSDSASVGETTRTKLRKDGYLTKKGKNFGGWIARYFVCDGPVLKYFEAPGGAQLGAIKLQAASIGRQTAKSAQEELDEENQFRHAFLILEPKRKDKTNHVKHVLCAESDEERDAWVKCLMQYVDNEEMRRPQTARLNTPEKPESPKSPRMHKSMTDIRKQQDPQAAANSPEMKSQLRAVMYDNTTAADAPVMGPYGVTATNSPSPPPEELEDKPPITPLPVISGPTNGSRIEDAGMWGNKRGPNVLTKENKEREREPRDKDKDKERKRSLFGFKGRTSTESTPRDSLSQKDHSNESPHPRPVFGASLADAVEFAGPIDVPVRLPAVVYRCIEYMRAHDAVNEEGIFRMSGSNLVIRGLKERFNNEGDVHLLAPGEQMYDIHAVASLLKLYLRELPSTILTRDLHMDFTSCLELDGKTKSEAFNILVNRLPEPNRELLEKLTAFLREIVDNEAVNKMNVRNVGIVFSPTLNIPAPLISLFVTDHGKIFGPPVDISTVESRLPQLLSSQKSGSSNGRLTLNTEGAQSARHRLYPEQPTPSSDASFMSQLSGADYSTAQRMFKEQYDTGYTPPQSAAPRGPPPPPAHVTAKEQQQQQHQQWPEMTTLPRKISEVSEPPISPIRLAHINPSSQPHTSFHSMHFPDPPATANSSRPPLPCQPSNKSYTSSASSPQSQHTVSSHSSTSTLTNGQQFREFTASTSTTSRSASTTSASGAPSSANNQSGYSYASKSLLGNLNDISISSSPLMGGTSPEFNRSGFSPHNSIGPGGSGTGVYANAPHSASPYHDGSNRGGLEQSLTAPQIGATHAASPLRDMQTSASGPVGGSNGGSNGGSPYVGSSSGGGGGGSGGGLGPGGRDPNINPYSPSMYSAKSAGSSGSGGTMAGGATPNMAVAQGGGVHNPYAPSHLNPYSPNAHVGMGGGGSGGAERMGSVGADRMGSLGAQSVGSSSPSKLHTERTGSLGADRTGSLRDAAARDDGRNNSLGSVKSSGSGGEGGQGGKDGFGRRLLRRQSGNFLVRAGLLDEKKAERGFVGGGGLNSPKTANGPHGLGVSSPRSGGFGRREG</sequence>
<feature type="compositionally biased region" description="Low complexity" evidence="2">
    <location>
        <begin position="1752"/>
        <end position="1761"/>
    </location>
</feature>
<evidence type="ECO:0000313" key="5">
    <source>
        <dbReference type="EMBL" id="TKX20322.1"/>
    </source>
</evidence>
<feature type="region of interest" description="Disordered" evidence="2">
    <location>
        <begin position="1637"/>
        <end position="1773"/>
    </location>
</feature>
<feature type="region of interest" description="Disordered" evidence="2">
    <location>
        <begin position="1393"/>
        <end position="1432"/>
    </location>
</feature>
<dbReference type="InterPro" id="IPR001849">
    <property type="entry name" value="PH_domain"/>
</dbReference>
<feature type="compositionally biased region" description="Polar residues" evidence="2">
    <location>
        <begin position="1513"/>
        <end position="1523"/>
    </location>
</feature>
<dbReference type="PROSITE" id="PS50238">
    <property type="entry name" value="RHOGAP"/>
    <property type="match status" value="1"/>
</dbReference>
<feature type="compositionally biased region" description="Polar residues" evidence="2">
    <location>
        <begin position="689"/>
        <end position="706"/>
    </location>
</feature>
<feature type="compositionally biased region" description="Basic and acidic residues" evidence="2">
    <location>
        <begin position="419"/>
        <end position="434"/>
    </location>
</feature>
<dbReference type="GO" id="GO:0005938">
    <property type="term" value="C:cell cortex"/>
    <property type="evidence" value="ECO:0007669"/>
    <property type="project" value="UniProtKB-ARBA"/>
</dbReference>
<feature type="compositionally biased region" description="Low complexity" evidence="2">
    <location>
        <begin position="74"/>
        <end position="100"/>
    </location>
</feature>
<dbReference type="PROSITE" id="PS50003">
    <property type="entry name" value="PH_DOMAIN"/>
    <property type="match status" value="1"/>
</dbReference>
<feature type="region of interest" description="Disordered" evidence="2">
    <location>
        <begin position="603"/>
        <end position="726"/>
    </location>
</feature>
<feature type="compositionally biased region" description="Low complexity" evidence="2">
    <location>
        <begin position="348"/>
        <end position="364"/>
    </location>
</feature>
<organism evidence="5 6">
    <name type="scientific">Elsinoe australis</name>
    <dbReference type="NCBI Taxonomy" id="40998"/>
    <lineage>
        <taxon>Eukaryota</taxon>
        <taxon>Fungi</taxon>
        <taxon>Dikarya</taxon>
        <taxon>Ascomycota</taxon>
        <taxon>Pezizomycotina</taxon>
        <taxon>Dothideomycetes</taxon>
        <taxon>Dothideomycetidae</taxon>
        <taxon>Myriangiales</taxon>
        <taxon>Elsinoaceae</taxon>
        <taxon>Elsinoe</taxon>
    </lineage>
</organism>
<accession>A0A4V6DTE7</accession>
<dbReference type="Gene3D" id="1.10.555.10">
    <property type="entry name" value="Rho GTPase activation protein"/>
    <property type="match status" value="1"/>
</dbReference>
<feature type="compositionally biased region" description="Gly residues" evidence="2">
    <location>
        <begin position="1707"/>
        <end position="1717"/>
    </location>
</feature>
<keyword evidence="1" id="KW-0343">GTPase activation</keyword>
<protein>
    <submittedName>
        <fullName evidence="5">RhoGAP domain-containing protein 3</fullName>
    </submittedName>
</protein>
<feature type="compositionally biased region" description="Polar residues" evidence="2">
    <location>
        <begin position="1164"/>
        <end position="1174"/>
    </location>
</feature>
<dbReference type="SMART" id="SM00233">
    <property type="entry name" value="PH"/>
    <property type="match status" value="1"/>
</dbReference>
<proteinExistence type="predicted"/>
<evidence type="ECO:0000259" key="3">
    <source>
        <dbReference type="PROSITE" id="PS50003"/>
    </source>
</evidence>
<dbReference type="Gene3D" id="2.30.29.30">
    <property type="entry name" value="Pleckstrin-homology domain (PH domain)/Phosphotyrosine-binding domain (PTB)"/>
    <property type="match status" value="1"/>
</dbReference>
<dbReference type="Pfam" id="PF00169">
    <property type="entry name" value="PH"/>
    <property type="match status" value="1"/>
</dbReference>
<dbReference type="Proteomes" id="UP000308133">
    <property type="component" value="Unassembled WGS sequence"/>
</dbReference>
<dbReference type="PANTHER" id="PTHR23176:SF129">
    <property type="entry name" value="RHO GTPASE ACTIVATING PROTEIN AT 16F, ISOFORM E-RELATED"/>
    <property type="match status" value="1"/>
</dbReference>
<feature type="compositionally biased region" description="Basic and acidic residues" evidence="2">
    <location>
        <begin position="501"/>
        <end position="550"/>
    </location>
</feature>
<dbReference type="SUPFAM" id="SSF50729">
    <property type="entry name" value="PH domain-like"/>
    <property type="match status" value="1"/>
</dbReference>
<dbReference type="InterPro" id="IPR011993">
    <property type="entry name" value="PH-like_dom_sf"/>
</dbReference>
<feature type="region of interest" description="Disordered" evidence="2">
    <location>
        <begin position="1799"/>
        <end position="1892"/>
    </location>
</feature>
<comment type="caution">
    <text evidence="5">The sequence shown here is derived from an EMBL/GenBank/DDBJ whole genome shotgun (WGS) entry which is preliminary data.</text>
</comment>
<dbReference type="InterPro" id="IPR008936">
    <property type="entry name" value="Rho_GTPase_activation_prot"/>
</dbReference>
<feature type="domain" description="PH" evidence="3">
    <location>
        <begin position="902"/>
        <end position="1012"/>
    </location>
</feature>
<dbReference type="GO" id="GO:0005096">
    <property type="term" value="F:GTPase activator activity"/>
    <property type="evidence" value="ECO:0007669"/>
    <property type="project" value="UniProtKB-KW"/>
</dbReference>
<feature type="region of interest" description="Disordered" evidence="2">
    <location>
        <begin position="1017"/>
        <end position="1060"/>
    </location>
</feature>
<feature type="region of interest" description="Disordered" evidence="2">
    <location>
        <begin position="1"/>
        <end position="175"/>
    </location>
</feature>
<evidence type="ECO:0000259" key="4">
    <source>
        <dbReference type="PROSITE" id="PS50238"/>
    </source>
</evidence>
<feature type="compositionally biased region" description="Basic and acidic residues" evidence="2">
    <location>
        <begin position="123"/>
        <end position="145"/>
    </location>
</feature>
<dbReference type="PANTHER" id="PTHR23176">
    <property type="entry name" value="RHO/RAC/CDC GTPASE-ACTIVATING PROTEIN"/>
    <property type="match status" value="1"/>
</dbReference>
<feature type="compositionally biased region" description="Polar residues" evidence="2">
    <location>
        <begin position="1393"/>
        <end position="1411"/>
    </location>
</feature>
<gene>
    <name evidence="5" type="ORF">C1H76_7476</name>
</gene>
<dbReference type="InterPro" id="IPR000198">
    <property type="entry name" value="RhoGAP_dom"/>
</dbReference>
<feature type="compositionally biased region" description="Polar residues" evidence="2">
    <location>
        <begin position="1533"/>
        <end position="1548"/>
    </location>
</feature>
<feature type="compositionally biased region" description="Gly residues" evidence="2">
    <location>
        <begin position="1876"/>
        <end position="1887"/>
    </location>
</feature>
<dbReference type="FunFam" id="2.30.29.30:FF:000452">
    <property type="entry name" value="Rho GTPase activator (Bem3)"/>
    <property type="match status" value="1"/>
</dbReference>
<feature type="compositionally biased region" description="Gly residues" evidence="2">
    <location>
        <begin position="1803"/>
        <end position="1813"/>
    </location>
</feature>
<feature type="domain" description="Rho-GAP" evidence="4">
    <location>
        <begin position="1193"/>
        <end position="1399"/>
    </location>
</feature>
<feature type="compositionally biased region" description="Low complexity" evidence="2">
    <location>
        <begin position="1582"/>
        <end position="1604"/>
    </location>
</feature>
<feature type="compositionally biased region" description="Gly residues" evidence="2">
    <location>
        <begin position="1725"/>
        <end position="1741"/>
    </location>
</feature>
<feature type="compositionally biased region" description="Polar residues" evidence="2">
    <location>
        <begin position="1637"/>
        <end position="1648"/>
    </location>
</feature>
<evidence type="ECO:0000256" key="2">
    <source>
        <dbReference type="SAM" id="MobiDB-lite"/>
    </source>
</evidence>
<feature type="compositionally biased region" description="Polar residues" evidence="2">
    <location>
        <begin position="637"/>
        <end position="650"/>
    </location>
</feature>
<dbReference type="InterPro" id="IPR050729">
    <property type="entry name" value="Rho-GAP"/>
</dbReference>
<feature type="region of interest" description="Disordered" evidence="2">
    <location>
        <begin position="1508"/>
        <end position="1607"/>
    </location>
</feature>
<dbReference type="EMBL" id="PTQR01000091">
    <property type="protein sequence ID" value="TKX20322.1"/>
    <property type="molecule type" value="Genomic_DNA"/>
</dbReference>
<feature type="compositionally biased region" description="Polar residues" evidence="2">
    <location>
        <begin position="289"/>
        <end position="307"/>
    </location>
</feature>
<evidence type="ECO:0000256" key="1">
    <source>
        <dbReference type="ARBA" id="ARBA00022468"/>
    </source>
</evidence>
<feature type="region of interest" description="Disordered" evidence="2">
    <location>
        <begin position="287"/>
        <end position="579"/>
    </location>
</feature>
<feature type="compositionally biased region" description="Polar residues" evidence="2">
    <location>
        <begin position="552"/>
        <end position="568"/>
    </location>
</feature>
<feature type="compositionally biased region" description="Polar residues" evidence="2">
    <location>
        <begin position="1"/>
        <end position="19"/>
    </location>
</feature>
<evidence type="ECO:0000313" key="6">
    <source>
        <dbReference type="Proteomes" id="UP000308133"/>
    </source>
</evidence>
<feature type="compositionally biased region" description="Basic and acidic residues" evidence="2">
    <location>
        <begin position="1136"/>
        <end position="1156"/>
    </location>
</feature>
<feature type="compositionally biased region" description="Basic and acidic residues" evidence="2">
    <location>
        <begin position="56"/>
        <end position="65"/>
    </location>
</feature>
<feature type="compositionally biased region" description="Low complexity" evidence="2">
    <location>
        <begin position="1549"/>
        <end position="1573"/>
    </location>
</feature>
<feature type="compositionally biased region" description="Polar residues" evidence="2">
    <location>
        <begin position="333"/>
        <end position="347"/>
    </location>
</feature>
<feature type="region of interest" description="Disordered" evidence="2">
    <location>
        <begin position="1915"/>
        <end position="1950"/>
    </location>
</feature>
<feature type="region of interest" description="Disordered" evidence="2">
    <location>
        <begin position="1076"/>
        <end position="1191"/>
    </location>
</feature>
<dbReference type="Pfam" id="PF00620">
    <property type="entry name" value="RhoGAP"/>
    <property type="match status" value="1"/>
</dbReference>
<dbReference type="GO" id="GO:0007165">
    <property type="term" value="P:signal transduction"/>
    <property type="evidence" value="ECO:0007669"/>
    <property type="project" value="InterPro"/>
</dbReference>
<name>A0A4V6DTE7_9PEZI</name>
<feature type="compositionally biased region" description="Low complexity" evidence="2">
    <location>
        <begin position="490"/>
        <end position="499"/>
    </location>
</feature>
<feature type="region of interest" description="Disordered" evidence="2">
    <location>
        <begin position="1453"/>
        <end position="1487"/>
    </location>
</feature>